<dbReference type="InterPro" id="IPR049427">
    <property type="entry name" value="Acyl-ACP_TE_C"/>
</dbReference>
<dbReference type="AlphaFoldDB" id="A0A6J8A0J1"/>
<feature type="domain" description="Acyl-ACP thioesterase-like C-terminal" evidence="1">
    <location>
        <begin position="170"/>
        <end position="250"/>
    </location>
</feature>
<dbReference type="InterPro" id="IPR029069">
    <property type="entry name" value="HotDog_dom_sf"/>
</dbReference>
<reference evidence="2 3" key="1">
    <citation type="submission" date="2020-06" db="EMBL/GenBank/DDBJ databases">
        <authorList>
            <person name="Li R."/>
            <person name="Bekaert M."/>
        </authorList>
    </citation>
    <scope>NUCLEOTIDE SEQUENCE [LARGE SCALE GENOMIC DNA]</scope>
    <source>
        <strain evidence="3">wild</strain>
    </source>
</reference>
<organism evidence="2 3">
    <name type="scientific">Mytilus coruscus</name>
    <name type="common">Sea mussel</name>
    <dbReference type="NCBI Taxonomy" id="42192"/>
    <lineage>
        <taxon>Eukaryota</taxon>
        <taxon>Metazoa</taxon>
        <taxon>Spiralia</taxon>
        <taxon>Lophotrochozoa</taxon>
        <taxon>Mollusca</taxon>
        <taxon>Bivalvia</taxon>
        <taxon>Autobranchia</taxon>
        <taxon>Pteriomorphia</taxon>
        <taxon>Mytilida</taxon>
        <taxon>Mytiloidea</taxon>
        <taxon>Mytilidae</taxon>
        <taxon>Mytilinae</taxon>
        <taxon>Mytilus</taxon>
    </lineage>
</organism>
<proteinExistence type="predicted"/>
<dbReference type="EMBL" id="CACVKT020000558">
    <property type="protein sequence ID" value="CAC5360315.1"/>
    <property type="molecule type" value="Genomic_DNA"/>
</dbReference>
<dbReference type="PANTHER" id="PTHR34487">
    <property type="entry name" value="ACYL-ACP THIOESTERASE"/>
    <property type="match status" value="1"/>
</dbReference>
<gene>
    <name evidence="2" type="ORF">MCOR_2841</name>
</gene>
<evidence type="ECO:0000259" key="1">
    <source>
        <dbReference type="Pfam" id="PF20791"/>
    </source>
</evidence>
<evidence type="ECO:0000313" key="2">
    <source>
        <dbReference type="EMBL" id="CAC5360315.1"/>
    </source>
</evidence>
<sequence length="287" mass="33589">MTHYTINEVTSEKSDITFHGIPYADADRTGHWSIWAISLLFQANRAVGMRNSFMYMDKLLIKNVGHVITKQILDINPLVYRYTYKTPIKLRFLMEMKEVGNSSIIFGTALYDEETGIKLAQNLLKFVQINTETRKSLPFPSWFQTSLSHLKLTGNSKYTSLNRTTLPETPENYFQMKVIVRYSDLDRNMHSNQATYLKLFMDCATKAAKSGYYRHFKTDMCWFNVEHVAINYIGESFVDDELEIYTWQDNSDDSKIFFSCCKDKKRITFAEFKYGLERTKLLSFPKL</sequence>
<dbReference type="PANTHER" id="PTHR34487:SF1">
    <property type="entry name" value="ACYL-ACP THIOESTERASE"/>
    <property type="match status" value="1"/>
</dbReference>
<keyword evidence="3" id="KW-1185">Reference proteome</keyword>
<name>A0A6J8A0J1_MYTCO</name>
<evidence type="ECO:0000313" key="3">
    <source>
        <dbReference type="Proteomes" id="UP000507470"/>
    </source>
</evidence>
<dbReference type="Proteomes" id="UP000507470">
    <property type="component" value="Unassembled WGS sequence"/>
</dbReference>
<protein>
    <recommendedName>
        <fullName evidence="1">Acyl-ACP thioesterase-like C-terminal domain-containing protein</fullName>
    </recommendedName>
</protein>
<dbReference type="Pfam" id="PF20791">
    <property type="entry name" value="Acyl-ACP_TE_C"/>
    <property type="match status" value="1"/>
</dbReference>
<dbReference type="SUPFAM" id="SSF54637">
    <property type="entry name" value="Thioesterase/thiol ester dehydrase-isomerase"/>
    <property type="match status" value="2"/>
</dbReference>
<accession>A0A6J8A0J1</accession>
<dbReference type="OrthoDB" id="5975054at2759"/>
<dbReference type="Gene3D" id="3.10.129.10">
    <property type="entry name" value="Hotdog Thioesterase"/>
    <property type="match status" value="1"/>
</dbReference>